<keyword evidence="3" id="KW-1185">Reference proteome</keyword>
<name>A0ABR0NEB8_GOSAR</name>
<comment type="caution">
    <text evidence="2">The sequence shown here is derived from an EMBL/GenBank/DDBJ whole genome shotgun (WGS) entry which is preliminary data.</text>
</comment>
<sequence length="199" mass="23071">MVAFGIALTIDSSGHVWCNDVMKEIRRNVDRANTMYVVYHSSPNLILQVTEYVRPVQKMSGASYRVDLSKGTCNCGRFQALRFPYAHVIVACAKVRIEYMSYINDVYKLERMHNVWRAEFLSILDESMWPPMSSASFKLALNMNLCRILKGRPTSTRMCTNMDVHERGNQQRLYGSSKNPRHTKTTCFVLRDSLRFQRL</sequence>
<proteinExistence type="predicted"/>
<dbReference type="SMART" id="SM00575">
    <property type="entry name" value="ZnF_PMZ"/>
    <property type="match status" value="1"/>
</dbReference>
<accession>A0ABR0NEB8</accession>
<evidence type="ECO:0000259" key="1">
    <source>
        <dbReference type="SMART" id="SM00575"/>
    </source>
</evidence>
<gene>
    <name evidence="2" type="ORF">PVK06_034504</name>
</gene>
<dbReference type="EMBL" id="JARKNE010000010">
    <property type="protein sequence ID" value="KAK5793361.1"/>
    <property type="molecule type" value="Genomic_DNA"/>
</dbReference>
<reference evidence="2 3" key="1">
    <citation type="submission" date="2023-03" db="EMBL/GenBank/DDBJ databases">
        <title>WGS of Gossypium arboreum.</title>
        <authorList>
            <person name="Yu D."/>
        </authorList>
    </citation>
    <scope>NUCLEOTIDE SEQUENCE [LARGE SCALE GENOMIC DNA]</scope>
    <source>
        <tissue evidence="2">Leaf</tissue>
    </source>
</reference>
<evidence type="ECO:0000313" key="2">
    <source>
        <dbReference type="EMBL" id="KAK5793361.1"/>
    </source>
</evidence>
<dbReference type="Proteomes" id="UP001358586">
    <property type="component" value="Chromosome 10"/>
</dbReference>
<dbReference type="InterPro" id="IPR006564">
    <property type="entry name" value="Znf_PMZ"/>
</dbReference>
<organism evidence="2 3">
    <name type="scientific">Gossypium arboreum</name>
    <name type="common">Tree cotton</name>
    <name type="synonym">Gossypium nanking</name>
    <dbReference type="NCBI Taxonomy" id="29729"/>
    <lineage>
        <taxon>Eukaryota</taxon>
        <taxon>Viridiplantae</taxon>
        <taxon>Streptophyta</taxon>
        <taxon>Embryophyta</taxon>
        <taxon>Tracheophyta</taxon>
        <taxon>Spermatophyta</taxon>
        <taxon>Magnoliopsida</taxon>
        <taxon>eudicotyledons</taxon>
        <taxon>Gunneridae</taxon>
        <taxon>Pentapetalae</taxon>
        <taxon>rosids</taxon>
        <taxon>malvids</taxon>
        <taxon>Malvales</taxon>
        <taxon>Malvaceae</taxon>
        <taxon>Malvoideae</taxon>
        <taxon>Gossypium</taxon>
    </lineage>
</organism>
<protein>
    <recommendedName>
        <fullName evidence="1">Zinc finger PMZ-type domain-containing protein</fullName>
    </recommendedName>
</protein>
<feature type="domain" description="Zinc finger PMZ-type" evidence="1">
    <location>
        <begin position="71"/>
        <end position="98"/>
    </location>
</feature>
<evidence type="ECO:0000313" key="3">
    <source>
        <dbReference type="Proteomes" id="UP001358586"/>
    </source>
</evidence>